<evidence type="ECO:0000313" key="3">
    <source>
        <dbReference type="Proteomes" id="UP000231962"/>
    </source>
</evidence>
<dbReference type="AlphaFoldDB" id="A0A2M9ZPM5"/>
<dbReference type="EMBL" id="NPDY01000002">
    <property type="protein sequence ID" value="PJZ70767.1"/>
    <property type="molecule type" value="Genomic_DNA"/>
</dbReference>
<dbReference type="Proteomes" id="UP000231962">
    <property type="component" value="Unassembled WGS sequence"/>
</dbReference>
<comment type="caution">
    <text evidence="2">The sequence shown here is derived from an EMBL/GenBank/DDBJ whole genome shotgun (WGS) entry which is preliminary data.</text>
</comment>
<protein>
    <submittedName>
        <fullName evidence="2">Uncharacterized protein</fullName>
    </submittedName>
</protein>
<evidence type="ECO:0000313" key="2">
    <source>
        <dbReference type="EMBL" id="PJZ73975.1"/>
    </source>
</evidence>
<sequence>MPDRNQKENAGFQLNPFAGDDDFAGIDPKDMSLKELKLFIHVKKLKVRLEFERLQSSVNYTSMLIDAFEQFGGKEWLLKFIESAAGLEKPEE</sequence>
<proteinExistence type="predicted"/>
<keyword evidence="3" id="KW-1185">Reference proteome</keyword>
<reference evidence="3 4" key="1">
    <citation type="submission" date="2017-07" db="EMBL/GenBank/DDBJ databases">
        <title>Leptospira spp. isolated from tropical soils.</title>
        <authorList>
            <person name="Thibeaux R."/>
            <person name="Iraola G."/>
            <person name="Ferres I."/>
            <person name="Bierque E."/>
            <person name="Girault D."/>
            <person name="Soupe-Gilbert M.-E."/>
            <person name="Picardeau M."/>
            <person name="Goarant C."/>
        </authorList>
    </citation>
    <scope>NUCLEOTIDE SEQUENCE [LARGE SCALE GENOMIC DNA]</scope>
    <source>
        <strain evidence="2 4">FH1-B-B1</strain>
        <strain evidence="1 3">FH1-B-C1</strain>
    </source>
</reference>
<dbReference type="OrthoDB" id="330964at2"/>
<evidence type="ECO:0000313" key="1">
    <source>
        <dbReference type="EMBL" id="PJZ70767.1"/>
    </source>
</evidence>
<gene>
    <name evidence="1" type="ORF">CH360_04440</name>
    <name evidence="2" type="ORF">CH373_07580</name>
</gene>
<organism evidence="2 4">
    <name type="scientific">Leptospira perolatii</name>
    <dbReference type="NCBI Taxonomy" id="2023191"/>
    <lineage>
        <taxon>Bacteria</taxon>
        <taxon>Pseudomonadati</taxon>
        <taxon>Spirochaetota</taxon>
        <taxon>Spirochaetia</taxon>
        <taxon>Leptospirales</taxon>
        <taxon>Leptospiraceae</taxon>
        <taxon>Leptospira</taxon>
    </lineage>
</organism>
<dbReference type="Proteomes" id="UP000231990">
    <property type="component" value="Unassembled WGS sequence"/>
</dbReference>
<dbReference type="RefSeq" id="WP_100712772.1">
    <property type="nucleotide sequence ID" value="NZ_NPDY01000002.1"/>
</dbReference>
<evidence type="ECO:0000313" key="4">
    <source>
        <dbReference type="Proteomes" id="UP000231990"/>
    </source>
</evidence>
<name>A0A2M9ZPM5_9LEPT</name>
<accession>A0A2M9ZPM5</accession>
<dbReference type="EMBL" id="NPDZ01000003">
    <property type="protein sequence ID" value="PJZ73975.1"/>
    <property type="molecule type" value="Genomic_DNA"/>
</dbReference>